<name>A0ABY8UL01_TETOB</name>
<proteinExistence type="predicted"/>
<dbReference type="PROSITE" id="PS50213">
    <property type="entry name" value="FAS1"/>
    <property type="match status" value="1"/>
</dbReference>
<gene>
    <name evidence="3" type="ORF">OEZ85_006130</name>
</gene>
<keyword evidence="4" id="KW-1185">Reference proteome</keyword>
<dbReference type="Proteomes" id="UP001244341">
    <property type="component" value="Chromosome 11b"/>
</dbReference>
<dbReference type="InterPro" id="IPR000782">
    <property type="entry name" value="FAS1_domain"/>
</dbReference>
<evidence type="ECO:0000259" key="2">
    <source>
        <dbReference type="PROSITE" id="PS50213"/>
    </source>
</evidence>
<dbReference type="PANTHER" id="PTHR10900:SF77">
    <property type="entry name" value="FI19380P1"/>
    <property type="match status" value="1"/>
</dbReference>
<dbReference type="EMBL" id="CP126218">
    <property type="protein sequence ID" value="WIA20298.1"/>
    <property type="molecule type" value="Genomic_DNA"/>
</dbReference>
<evidence type="ECO:0000256" key="1">
    <source>
        <dbReference type="SAM" id="MobiDB-lite"/>
    </source>
</evidence>
<dbReference type="InterPro" id="IPR036378">
    <property type="entry name" value="FAS1_dom_sf"/>
</dbReference>
<organism evidence="3 4">
    <name type="scientific">Tetradesmus obliquus</name>
    <name type="common">Green alga</name>
    <name type="synonym">Acutodesmus obliquus</name>
    <dbReference type="NCBI Taxonomy" id="3088"/>
    <lineage>
        <taxon>Eukaryota</taxon>
        <taxon>Viridiplantae</taxon>
        <taxon>Chlorophyta</taxon>
        <taxon>core chlorophytes</taxon>
        <taxon>Chlorophyceae</taxon>
        <taxon>CS clade</taxon>
        <taxon>Sphaeropleales</taxon>
        <taxon>Scenedesmaceae</taxon>
        <taxon>Tetradesmus</taxon>
    </lineage>
</organism>
<evidence type="ECO:0000313" key="3">
    <source>
        <dbReference type="EMBL" id="WIA20298.1"/>
    </source>
</evidence>
<protein>
    <recommendedName>
        <fullName evidence="2">FAS1 domain-containing protein</fullName>
    </recommendedName>
</protein>
<dbReference type="PANTHER" id="PTHR10900">
    <property type="entry name" value="PERIOSTIN-RELATED"/>
    <property type="match status" value="1"/>
</dbReference>
<feature type="region of interest" description="Disordered" evidence="1">
    <location>
        <begin position="361"/>
        <end position="398"/>
    </location>
</feature>
<dbReference type="SUPFAM" id="SSF82153">
    <property type="entry name" value="FAS1 domain"/>
    <property type="match status" value="1"/>
</dbReference>
<dbReference type="Pfam" id="PF02469">
    <property type="entry name" value="Fasciclin"/>
    <property type="match status" value="1"/>
</dbReference>
<dbReference type="InterPro" id="IPR050904">
    <property type="entry name" value="Adhesion/Biosynth-related"/>
</dbReference>
<feature type="domain" description="FAS1" evidence="2">
    <location>
        <begin position="59"/>
        <end position="205"/>
    </location>
</feature>
<accession>A0ABY8UL01</accession>
<dbReference type="Gene3D" id="2.30.180.10">
    <property type="entry name" value="FAS1 domain"/>
    <property type="match status" value="1"/>
</dbReference>
<reference evidence="3 4" key="1">
    <citation type="submission" date="2023-05" db="EMBL/GenBank/DDBJ databases">
        <title>A 100% complete, gapless, phased diploid assembly of the Scenedesmus obliquus UTEX 3031 genome.</title>
        <authorList>
            <person name="Biondi T.C."/>
            <person name="Hanschen E.R."/>
            <person name="Kwon T."/>
            <person name="Eng W."/>
            <person name="Kruse C.P.S."/>
            <person name="Koehler S.I."/>
            <person name="Kunde Y."/>
            <person name="Gleasner C.D."/>
            <person name="You Mak K.T."/>
            <person name="Polle J."/>
            <person name="Hovde B.T."/>
            <person name="Starkenburg S.R."/>
        </authorList>
    </citation>
    <scope>NUCLEOTIDE SEQUENCE [LARGE SCALE GENOMIC DNA]</scope>
    <source>
        <strain evidence="3 4">DOE0152z</strain>
    </source>
</reference>
<evidence type="ECO:0000313" key="4">
    <source>
        <dbReference type="Proteomes" id="UP001244341"/>
    </source>
</evidence>
<sequence length="422" mass="43496">MHCAAFAFSTLFPSPITTAGEAAASSRLLHGRGKGHRHSIQCCPQGCGGSCNGGGGGSSVSAYAFISSQADLSIAKSVIDETGLKTLLEGPFANTLFVPNNAAMGAYAARITANATWDSDIGRGFLQLFFTKVLTYHAVTGSYSLSNMPAGEYGTLYVSNNGMPHKVTRSSGNSLVDEQGGSSSINGPSSAVLGGGYVHTITAVLEANDIFPSLGEALSSAEFSQLRAVIAKIENTDPNPPLTELLSGISGTIALPNNQAFEGVNIADVSASTLLDIVTYHICPFKRMYRLLYTPFTVGKKPGRNPCLPAFSRAYGFPYGLKWGFGSPSNMSVTFASGVFPDGLVAKDAPIVFADISIPTQSAHAGGSSSSSSSRSKRQRKDTKPADSTAGSANPAAGGSGNYIAAGGFGASLAGLSIFNRP</sequence>